<feature type="domain" description="Citrate transporter-like" evidence="12">
    <location>
        <begin position="51"/>
        <end position="407"/>
    </location>
</feature>
<evidence type="ECO:0000256" key="5">
    <source>
        <dbReference type="ARBA" id="ARBA00022989"/>
    </source>
</evidence>
<comment type="subcellular location">
    <subcellularLocation>
        <location evidence="1">Membrane</location>
        <topology evidence="1">Multi-pass membrane protein</topology>
    </subcellularLocation>
</comment>
<keyword evidence="8 11" id="KW-0472">Membrane</keyword>
<evidence type="ECO:0000256" key="6">
    <source>
        <dbReference type="ARBA" id="ARBA00023053"/>
    </source>
</evidence>
<evidence type="ECO:0000256" key="11">
    <source>
        <dbReference type="SAM" id="Phobius"/>
    </source>
</evidence>
<reference evidence="13" key="1">
    <citation type="submission" date="2018-06" db="EMBL/GenBank/DDBJ databases">
        <authorList>
            <person name="Zhirakovskaya E."/>
        </authorList>
    </citation>
    <scope>NUCLEOTIDE SEQUENCE</scope>
</reference>
<keyword evidence="7" id="KW-0406">Ion transport</keyword>
<protein>
    <submittedName>
        <fullName evidence="13">Na+/H+ antiporter NhaD type</fullName>
    </submittedName>
</protein>
<feature type="transmembrane region" description="Helical" evidence="11">
    <location>
        <begin position="287"/>
        <end position="304"/>
    </location>
</feature>
<feature type="transmembrane region" description="Helical" evidence="11">
    <location>
        <begin position="263"/>
        <end position="281"/>
    </location>
</feature>
<keyword evidence="9" id="KW-0739">Sodium transport</keyword>
<dbReference type="PANTHER" id="PTHR43269">
    <property type="entry name" value="SODIUM/PROTON ANTIPORTER 1-RELATED"/>
    <property type="match status" value="1"/>
</dbReference>
<dbReference type="GO" id="GO:0016020">
    <property type="term" value="C:membrane"/>
    <property type="evidence" value="ECO:0007669"/>
    <property type="project" value="UniProtKB-SubCell"/>
</dbReference>
<evidence type="ECO:0000313" key="13">
    <source>
        <dbReference type="EMBL" id="VAV99122.1"/>
    </source>
</evidence>
<organism evidence="13">
    <name type="scientific">hydrothermal vent metagenome</name>
    <dbReference type="NCBI Taxonomy" id="652676"/>
    <lineage>
        <taxon>unclassified sequences</taxon>
        <taxon>metagenomes</taxon>
        <taxon>ecological metagenomes</taxon>
    </lineage>
</organism>
<sequence>MKMILRLLLVGFFSILPTLAHANVDEGSSDLIDLTNSAAGFFALAVFFIAYLLVIFEETNQLRKSKPVMLAAGLIWAGIAIAYRGTGKEEVLDAAAKLTILEYGELFLFLMVAITYVNTLEERRVFDVLRAKLISMELSYKKLFWLTGILAFFMSPLLDNLTTALIMGAVIMAVGSDSKKFIVLACINVVVAANAGGAFSPFGDITTLMVWQKGKIEFSGFFSIFIPSVVNYMIPAIIMSFAIPRETPQAVAENPSMKRGARVVIFLFAATIFTAVSFKNFLHLPPAMGMMLGLGYLMMFSYFLKKRPGMQDQPDMVLDAFKEVERVEWDTLFFFFGVIFAVGGLGVIGYLETMSQLLFVDLGPTNANIIIGALSAIVDNIPLMFAVLTMDPEMVRGQWLLITLTAGVGGSLLSIGSAAGVALMGTAKGHYTFMSHLKWTWAIALGYIASIFTHLWINAALF</sequence>
<name>A0A3B0S5G4_9ZZZZ</name>
<evidence type="ECO:0000256" key="1">
    <source>
        <dbReference type="ARBA" id="ARBA00004141"/>
    </source>
</evidence>
<gene>
    <name evidence="13" type="ORF">MNBD_ALPHA08-1072</name>
</gene>
<dbReference type="InterPro" id="IPR045016">
    <property type="entry name" value="NhaD-like"/>
</dbReference>
<evidence type="ECO:0000256" key="4">
    <source>
        <dbReference type="ARBA" id="ARBA00022692"/>
    </source>
</evidence>
<dbReference type="GO" id="GO:0006814">
    <property type="term" value="P:sodium ion transport"/>
    <property type="evidence" value="ECO:0007669"/>
    <property type="project" value="UniProtKB-KW"/>
</dbReference>
<feature type="transmembrane region" description="Helical" evidence="11">
    <location>
        <begin position="181"/>
        <end position="200"/>
    </location>
</feature>
<dbReference type="PANTHER" id="PTHR43269:SF2">
    <property type="entry name" value="SODIUM_PROTON ANTIPORTER 1-RELATED"/>
    <property type="match status" value="1"/>
</dbReference>
<feature type="transmembrane region" description="Helical" evidence="11">
    <location>
        <begin position="400"/>
        <end position="427"/>
    </location>
</feature>
<evidence type="ECO:0000256" key="7">
    <source>
        <dbReference type="ARBA" id="ARBA00023065"/>
    </source>
</evidence>
<evidence type="ECO:0000259" key="12">
    <source>
        <dbReference type="Pfam" id="PF03600"/>
    </source>
</evidence>
<keyword evidence="4 11" id="KW-0812">Transmembrane</keyword>
<dbReference type="Pfam" id="PF03600">
    <property type="entry name" value="CitMHS"/>
    <property type="match status" value="1"/>
</dbReference>
<evidence type="ECO:0000256" key="2">
    <source>
        <dbReference type="ARBA" id="ARBA00022448"/>
    </source>
</evidence>
<comment type="similarity">
    <text evidence="10">Belongs to the NhaD Na(+)/H(+) (TC 2.A.62) antiporter family.</text>
</comment>
<keyword evidence="6" id="KW-0915">Sodium</keyword>
<dbReference type="GO" id="GO:0015297">
    <property type="term" value="F:antiporter activity"/>
    <property type="evidence" value="ECO:0007669"/>
    <property type="project" value="UniProtKB-KW"/>
</dbReference>
<evidence type="ECO:0000256" key="8">
    <source>
        <dbReference type="ARBA" id="ARBA00023136"/>
    </source>
</evidence>
<feature type="transmembrane region" description="Helical" evidence="11">
    <location>
        <begin position="439"/>
        <end position="461"/>
    </location>
</feature>
<keyword evidence="3" id="KW-0050">Antiport</keyword>
<evidence type="ECO:0000256" key="9">
    <source>
        <dbReference type="ARBA" id="ARBA00023201"/>
    </source>
</evidence>
<evidence type="ECO:0000256" key="10">
    <source>
        <dbReference type="ARBA" id="ARBA00025753"/>
    </source>
</evidence>
<feature type="transmembrane region" description="Helical" evidence="11">
    <location>
        <begin position="367"/>
        <end position="388"/>
    </location>
</feature>
<proteinExistence type="inferred from homology"/>
<feature type="transmembrane region" description="Helical" evidence="11">
    <location>
        <begin position="332"/>
        <end position="351"/>
    </location>
</feature>
<feature type="transmembrane region" description="Helical" evidence="11">
    <location>
        <begin position="160"/>
        <end position="176"/>
    </location>
</feature>
<dbReference type="InterPro" id="IPR004680">
    <property type="entry name" value="Cit_transptr-like_dom"/>
</dbReference>
<dbReference type="AlphaFoldDB" id="A0A3B0S5G4"/>
<keyword evidence="2" id="KW-0813">Transport</keyword>
<evidence type="ECO:0000256" key="3">
    <source>
        <dbReference type="ARBA" id="ARBA00022449"/>
    </source>
</evidence>
<dbReference type="EMBL" id="UOEC01000159">
    <property type="protein sequence ID" value="VAV99122.1"/>
    <property type="molecule type" value="Genomic_DNA"/>
</dbReference>
<feature type="transmembrane region" description="Helical" evidence="11">
    <location>
        <begin position="68"/>
        <end position="86"/>
    </location>
</feature>
<keyword evidence="5 11" id="KW-1133">Transmembrane helix</keyword>
<dbReference type="NCBIfam" id="NF038006">
    <property type="entry name" value="NhaD_1"/>
    <property type="match status" value="2"/>
</dbReference>
<feature type="transmembrane region" description="Helical" evidence="11">
    <location>
        <begin position="220"/>
        <end position="243"/>
    </location>
</feature>
<accession>A0A3B0S5G4</accession>
<feature type="transmembrane region" description="Helical" evidence="11">
    <location>
        <begin position="38"/>
        <end position="56"/>
    </location>
</feature>